<dbReference type="InterPro" id="IPR007372">
    <property type="entry name" value="Lipid/polyisoprenoid-bd_YceI"/>
</dbReference>
<dbReference type="PROSITE" id="PS51257">
    <property type="entry name" value="PROKAR_LIPOPROTEIN"/>
    <property type="match status" value="1"/>
</dbReference>
<organism evidence="2 3">
    <name type="scientific">Saonia flava</name>
    <dbReference type="NCBI Taxonomy" id="523696"/>
    <lineage>
        <taxon>Bacteria</taxon>
        <taxon>Pseudomonadati</taxon>
        <taxon>Bacteroidota</taxon>
        <taxon>Flavobacteriia</taxon>
        <taxon>Flavobacteriales</taxon>
        <taxon>Flavobacteriaceae</taxon>
        <taxon>Saonia</taxon>
    </lineage>
</organism>
<dbReference type="AlphaFoldDB" id="A0A846QVR8"/>
<dbReference type="Pfam" id="PF04264">
    <property type="entry name" value="YceI"/>
    <property type="match status" value="1"/>
</dbReference>
<name>A0A846QVR8_9FLAO</name>
<evidence type="ECO:0000313" key="3">
    <source>
        <dbReference type="Proteomes" id="UP000590442"/>
    </source>
</evidence>
<dbReference type="InterPro" id="IPR036761">
    <property type="entry name" value="TTHA0802/YceI-like_sf"/>
</dbReference>
<comment type="caution">
    <text evidence="2">The sequence shown here is derived from an EMBL/GenBank/DDBJ whole genome shotgun (WGS) entry which is preliminary data.</text>
</comment>
<gene>
    <name evidence="2" type="ORF">GGR42_002579</name>
</gene>
<dbReference type="EMBL" id="JAATJJ010000002">
    <property type="protein sequence ID" value="NJB72088.1"/>
    <property type="molecule type" value="Genomic_DNA"/>
</dbReference>
<dbReference type="Proteomes" id="UP000590442">
    <property type="component" value="Unassembled WGS sequence"/>
</dbReference>
<evidence type="ECO:0000259" key="1">
    <source>
        <dbReference type="Pfam" id="PF04264"/>
    </source>
</evidence>
<dbReference type="Gene3D" id="2.40.128.110">
    <property type="entry name" value="Lipid/polyisoprenoid-binding, YceI-like"/>
    <property type="match status" value="1"/>
</dbReference>
<sequence>MRKWIFIEMLVAMLIVTSGCKDFKKGVKEGYDDAQKEAEKEEMYVIQEDSTAVSFTAYKTTKKLPVGGKFNTINLNNVHSGNTITETLDGLKFSIPVSSLFTNDATGTRDPKIIEFFFGMMADTELISGVLVFDENKKCTVDLSLNGVTASLPMDYELTEDNHVVLNGTLNLEKWNALDALASLNKACEILHTGEDGVSKTWSDVAINASVLLEKK</sequence>
<accession>A0A846QVR8</accession>
<feature type="domain" description="Lipid/polyisoprenoid-binding YceI-like" evidence="1">
    <location>
        <begin position="44"/>
        <end position="182"/>
    </location>
</feature>
<proteinExistence type="predicted"/>
<dbReference type="SUPFAM" id="SSF101874">
    <property type="entry name" value="YceI-like"/>
    <property type="match status" value="1"/>
</dbReference>
<dbReference type="RefSeq" id="WP_167964759.1">
    <property type="nucleotide sequence ID" value="NZ_JAATJJ010000002.1"/>
</dbReference>
<reference evidence="2 3" key="1">
    <citation type="submission" date="2020-03" db="EMBL/GenBank/DDBJ databases">
        <title>Genomic Encyclopedia of Type Strains, Phase IV (KMG-IV): sequencing the most valuable type-strain genomes for metagenomic binning, comparative biology and taxonomic classification.</title>
        <authorList>
            <person name="Goeker M."/>
        </authorList>
    </citation>
    <scope>NUCLEOTIDE SEQUENCE [LARGE SCALE GENOMIC DNA]</scope>
    <source>
        <strain evidence="2 3">DSM 29762</strain>
    </source>
</reference>
<protein>
    <recommendedName>
        <fullName evidence="1">Lipid/polyisoprenoid-binding YceI-like domain-containing protein</fullName>
    </recommendedName>
</protein>
<keyword evidence="3" id="KW-1185">Reference proteome</keyword>
<evidence type="ECO:0000313" key="2">
    <source>
        <dbReference type="EMBL" id="NJB72088.1"/>
    </source>
</evidence>